<proteinExistence type="predicted"/>
<dbReference type="Pfam" id="PF02179">
    <property type="entry name" value="BAG"/>
    <property type="match status" value="1"/>
</dbReference>
<keyword evidence="5" id="KW-1185">Reference proteome</keyword>
<dbReference type="AlphaFoldDB" id="A0A9Q0J111"/>
<feature type="compositionally biased region" description="Basic residues" evidence="2">
    <location>
        <begin position="1111"/>
        <end position="1126"/>
    </location>
</feature>
<feature type="compositionally biased region" description="Basic and acidic residues" evidence="2">
    <location>
        <begin position="315"/>
        <end position="329"/>
    </location>
</feature>
<dbReference type="PANTHER" id="PTHR33322:SF16">
    <property type="entry name" value="BAG FAMILY MOLECULAR CHAPERONE REGULATOR 6"/>
    <property type="match status" value="1"/>
</dbReference>
<dbReference type="InterPro" id="IPR036533">
    <property type="entry name" value="BAG_dom_sf"/>
</dbReference>
<dbReference type="Proteomes" id="UP001141552">
    <property type="component" value="Unassembled WGS sequence"/>
</dbReference>
<name>A0A9Q0J111_9ROSI</name>
<feature type="compositionally biased region" description="Polar residues" evidence="2">
    <location>
        <begin position="343"/>
        <end position="359"/>
    </location>
</feature>
<dbReference type="GO" id="GO:0009506">
    <property type="term" value="C:plasmodesma"/>
    <property type="evidence" value="ECO:0007669"/>
    <property type="project" value="TreeGrafter"/>
</dbReference>
<gene>
    <name evidence="4" type="ORF">Tsubulata_026815</name>
</gene>
<evidence type="ECO:0000313" key="4">
    <source>
        <dbReference type="EMBL" id="KAJ4824458.1"/>
    </source>
</evidence>
<evidence type="ECO:0000259" key="3">
    <source>
        <dbReference type="PROSITE" id="PS51035"/>
    </source>
</evidence>
<feature type="region of interest" description="Disordered" evidence="2">
    <location>
        <begin position="156"/>
        <end position="180"/>
    </location>
</feature>
<dbReference type="InterPro" id="IPR003103">
    <property type="entry name" value="BAG_domain"/>
</dbReference>
<reference evidence="4" key="2">
    <citation type="journal article" date="2023" name="Plants (Basel)">
        <title>Annotation of the Turnera subulata (Passifloraceae) Draft Genome Reveals the S-Locus Evolved after the Divergence of Turneroideae from Passifloroideae in a Stepwise Manner.</title>
        <authorList>
            <person name="Henning P.M."/>
            <person name="Roalson E.H."/>
            <person name="Mir W."/>
            <person name="McCubbin A.G."/>
            <person name="Shore J.S."/>
        </authorList>
    </citation>
    <scope>NUCLEOTIDE SEQUENCE</scope>
    <source>
        <strain evidence="4">F60SS</strain>
    </source>
</reference>
<sequence>MHFPQQYQPYTVPPGLGPWPYSSGFGYMSPCNTCGGYAGVPGYYGFRPAFGSISSPFYQCCGHHPPYNGEYFPAQHVPPPHYSMDKPRYEYDKGASGESNRHCCGCPNHMQDQRKDGRVKVEELEPEAQRKGGESLIPFQLKNNYPYPVVWIPPEHVKNKEQKENAAQKPAKEEEKNAQEMKNHPYPIVWIPPENVKSKEHREPVVREPVQEEKKTLDRKNYTYPIVWLPPEFMKDKEQRDSVAREPSREEKNSQYMTPCGSSDRGPKTWKDFFAGDMKDMGSLLQQGKDGKKSQEEGKPDNMWQFPFPIIWMPSHDKQKEGQKEDHQETIFSSESTEHSRSPVKSSPKLLNNENSVAQPQGGHANSAAGEGKPVKSIPVKEFEEPRKEEKNPEAVGRSGKDSLTKDSTHILGGEATRTDVKRKSLSPSRRSKLPPVCLRVDPLPNKKNGKGSSRSPSPPGAKGHSHDSSNRTTKASSLCESPASSHQDSQAVSGDSIIKNEEKRKGGEVTQIMEKYGDERLRNGGDSLAEESKRTEERLEMGGVVNGKPQTPRRTMSHEEAARLIQSAFRGFEVRKWESLQKLKQLAKVREQITEVRSRIHSLSCSNLKDDKQKLVISEIIMSLLLKLDAIQGLHPDLRDVRKSIAKELVSLQEELDAIVIYKKSEGIVKEGSAERPSSDPSDDVMQNMEAMEQPSNSPSLVADAVCDHLNGEGSEPPLGPEDEHRSFAKDITEIPLTNSVDSLVEKELKDRSRDCTETQYGALTSSAVEEASQFPPDTCGGEKIEANSEDTCCDQTRAAAEIDEKEAIVVPGTDVSESQEMKDKTRGSFTSREDETSNATIVPEVSEFREMQREMGDEACDSSVSKEEEIGSGTVAVNDEEVKTNESSNSTSHDVVGDALKAAENTCEMSAKMESTQEALEESRRPENYGTKEDGVEQGDKEQAGEDSGIKVSKPPCGEADITSVPQAEEEIQSVEVRVNDDLTAGGENGGAAQDEELYPVREVVTENDRNKNQPHESPEAGDFVGDSQPTLACTGHNEEGREFLAASANASQLSMDGKDTKMESDRKLIEENEKLREMMEKLMEAGKEQLAVISNLTGRVKELEGRLSKKNRLKKTGNRRYPKPRLSCAQKSS</sequence>
<feature type="region of interest" description="Disordered" evidence="2">
    <location>
        <begin position="910"/>
        <end position="1043"/>
    </location>
</feature>
<comment type="caution">
    <text evidence="4">The sequence shown here is derived from an EMBL/GenBank/DDBJ whole genome shotgun (WGS) entry which is preliminary data.</text>
</comment>
<feature type="compositionally biased region" description="Basic and acidic residues" evidence="2">
    <location>
        <begin position="531"/>
        <end position="541"/>
    </location>
</feature>
<dbReference type="GO" id="GO:0006457">
    <property type="term" value="P:protein folding"/>
    <property type="evidence" value="ECO:0007669"/>
    <property type="project" value="TreeGrafter"/>
</dbReference>
<feature type="region of interest" description="Disordered" evidence="2">
    <location>
        <begin position="766"/>
        <end position="789"/>
    </location>
</feature>
<protein>
    <recommendedName>
        <fullName evidence="3">BAG domain-containing protein</fullName>
    </recommendedName>
</protein>
<feature type="region of interest" description="Disordered" evidence="2">
    <location>
        <begin position="236"/>
        <end position="556"/>
    </location>
</feature>
<dbReference type="EMBL" id="JAKUCV010007180">
    <property type="protein sequence ID" value="KAJ4824458.1"/>
    <property type="molecule type" value="Genomic_DNA"/>
</dbReference>
<dbReference type="Gene3D" id="1.20.58.120">
    <property type="entry name" value="BAG domain"/>
    <property type="match status" value="1"/>
</dbReference>
<feature type="compositionally biased region" description="Basic and acidic residues" evidence="2">
    <location>
        <begin position="821"/>
        <end position="837"/>
    </location>
</feature>
<feature type="region of interest" description="Disordered" evidence="2">
    <location>
        <begin position="1109"/>
        <end position="1136"/>
    </location>
</feature>
<organism evidence="4 5">
    <name type="scientific">Turnera subulata</name>
    <dbReference type="NCBI Taxonomy" id="218843"/>
    <lineage>
        <taxon>Eukaryota</taxon>
        <taxon>Viridiplantae</taxon>
        <taxon>Streptophyta</taxon>
        <taxon>Embryophyta</taxon>
        <taxon>Tracheophyta</taxon>
        <taxon>Spermatophyta</taxon>
        <taxon>Magnoliopsida</taxon>
        <taxon>eudicotyledons</taxon>
        <taxon>Gunneridae</taxon>
        <taxon>Pentapetalae</taxon>
        <taxon>rosids</taxon>
        <taxon>fabids</taxon>
        <taxon>Malpighiales</taxon>
        <taxon>Passifloraceae</taxon>
        <taxon>Turnera</taxon>
    </lineage>
</organism>
<feature type="compositionally biased region" description="Basic and acidic residues" evidence="2">
    <location>
        <begin position="499"/>
        <end position="508"/>
    </location>
</feature>
<feature type="compositionally biased region" description="Basic and acidic residues" evidence="2">
    <location>
        <begin position="379"/>
        <end position="409"/>
    </location>
</feature>
<feature type="domain" description="BAG" evidence="3">
    <location>
        <begin position="586"/>
        <end position="661"/>
    </location>
</feature>
<evidence type="ECO:0000256" key="2">
    <source>
        <dbReference type="SAM" id="MobiDB-lite"/>
    </source>
</evidence>
<dbReference type="PANTHER" id="PTHR33322">
    <property type="entry name" value="BAG DOMAIN CONTAINING PROTEIN, EXPRESSED"/>
    <property type="match status" value="1"/>
</dbReference>
<feature type="compositionally biased region" description="Basic and acidic residues" evidence="2">
    <location>
        <begin position="923"/>
        <end position="946"/>
    </location>
</feature>
<dbReference type="PROSITE" id="PS50096">
    <property type="entry name" value="IQ"/>
    <property type="match status" value="1"/>
</dbReference>
<feature type="compositionally biased region" description="Basic and acidic residues" evidence="2">
    <location>
        <begin position="289"/>
        <end position="300"/>
    </location>
</feature>
<dbReference type="SUPFAM" id="SSF63491">
    <property type="entry name" value="BAG domain"/>
    <property type="match status" value="1"/>
</dbReference>
<accession>A0A9Q0J111</accession>
<feature type="compositionally biased region" description="Basic and acidic residues" evidence="2">
    <location>
        <begin position="1006"/>
        <end position="1021"/>
    </location>
</feature>
<dbReference type="SMART" id="SM00264">
    <property type="entry name" value="BAG"/>
    <property type="match status" value="1"/>
</dbReference>
<dbReference type="GO" id="GO:0051087">
    <property type="term" value="F:protein-folding chaperone binding"/>
    <property type="evidence" value="ECO:0007669"/>
    <property type="project" value="InterPro"/>
</dbReference>
<feature type="compositionally biased region" description="Basic and acidic residues" evidence="2">
    <location>
        <begin position="848"/>
        <end position="858"/>
    </location>
</feature>
<evidence type="ECO:0000256" key="1">
    <source>
        <dbReference type="ARBA" id="ARBA00023186"/>
    </source>
</evidence>
<feature type="compositionally biased region" description="Basic and acidic residues" evidence="2">
    <location>
        <begin position="236"/>
        <end position="253"/>
    </location>
</feature>
<evidence type="ECO:0000313" key="5">
    <source>
        <dbReference type="Proteomes" id="UP001141552"/>
    </source>
</evidence>
<reference evidence="4" key="1">
    <citation type="submission" date="2022-02" db="EMBL/GenBank/DDBJ databases">
        <authorList>
            <person name="Henning P.M."/>
            <person name="McCubbin A.G."/>
            <person name="Shore J.S."/>
        </authorList>
    </citation>
    <scope>NUCLEOTIDE SEQUENCE</scope>
    <source>
        <strain evidence="4">F60SS</strain>
        <tissue evidence="4">Leaves</tissue>
    </source>
</reference>
<feature type="region of interest" description="Disordered" evidence="2">
    <location>
        <begin position="809"/>
        <end position="898"/>
    </location>
</feature>
<dbReference type="InterPro" id="IPR040400">
    <property type="entry name" value="BAG5/6/7/8"/>
</dbReference>
<dbReference type="FunFam" id="1.20.58.120:FF:000010">
    <property type="entry name" value="BAG family molecular chaperone regulator 6"/>
    <property type="match status" value="1"/>
</dbReference>
<keyword evidence="1" id="KW-0143">Chaperone</keyword>
<dbReference type="PROSITE" id="PS51035">
    <property type="entry name" value="BAG"/>
    <property type="match status" value="1"/>
</dbReference>
<feature type="compositionally biased region" description="Polar residues" evidence="2">
    <location>
        <begin position="471"/>
        <end position="494"/>
    </location>
</feature>
<dbReference type="OrthoDB" id="787121at2759"/>